<dbReference type="eggNOG" id="COG3427">
    <property type="taxonomic scope" value="Bacteria"/>
</dbReference>
<accession>V5WKC1</accession>
<dbReference type="SUPFAM" id="SSF55961">
    <property type="entry name" value="Bet v1-like"/>
    <property type="match status" value="1"/>
</dbReference>
<organism evidence="1 2">
    <name type="scientific">Salinispira pacifica</name>
    <dbReference type="NCBI Taxonomy" id="1307761"/>
    <lineage>
        <taxon>Bacteria</taxon>
        <taxon>Pseudomonadati</taxon>
        <taxon>Spirochaetota</taxon>
        <taxon>Spirochaetia</taxon>
        <taxon>Spirochaetales</taxon>
        <taxon>Spirochaetaceae</taxon>
        <taxon>Salinispira</taxon>
    </lineage>
</organism>
<evidence type="ECO:0000313" key="1">
    <source>
        <dbReference type="EMBL" id="AHC16272.1"/>
    </source>
</evidence>
<evidence type="ECO:0008006" key="3">
    <source>
        <dbReference type="Google" id="ProtNLM"/>
    </source>
</evidence>
<dbReference type="HOGENOM" id="CLU_146051_0_0_12"/>
<dbReference type="InterPro" id="IPR023393">
    <property type="entry name" value="START-like_dom_sf"/>
</dbReference>
<name>V5WKC1_9SPIO</name>
<dbReference type="KEGG" id="slr:L21SP2_2926"/>
<protein>
    <recommendedName>
        <fullName evidence="3">SRPBCC family protein</fullName>
    </recommendedName>
</protein>
<dbReference type="Gene3D" id="3.30.530.20">
    <property type="match status" value="1"/>
</dbReference>
<dbReference type="EMBL" id="CP006939">
    <property type="protein sequence ID" value="AHC16272.1"/>
    <property type="molecule type" value="Genomic_DNA"/>
</dbReference>
<dbReference type="RefSeq" id="WP_024269169.1">
    <property type="nucleotide sequence ID" value="NC_023035.1"/>
</dbReference>
<dbReference type="OrthoDB" id="411301at2"/>
<evidence type="ECO:0000313" key="2">
    <source>
        <dbReference type="Proteomes" id="UP000018680"/>
    </source>
</evidence>
<proteinExistence type="predicted"/>
<keyword evidence="2" id="KW-1185">Reference proteome</keyword>
<dbReference type="Proteomes" id="UP000018680">
    <property type="component" value="Chromosome"/>
</dbReference>
<reference evidence="1 2" key="1">
    <citation type="journal article" date="2015" name="Stand. Genomic Sci.">
        <title>Complete genome sequence and description of Salinispira pacifica gen. nov., sp. nov., a novel spirochaete isolated form a hypersaline microbial mat.</title>
        <authorList>
            <person name="Ben Hania W."/>
            <person name="Joseph M."/>
            <person name="Schumann P."/>
            <person name="Bunk B."/>
            <person name="Fiebig A."/>
            <person name="Sproer C."/>
            <person name="Klenk H.P."/>
            <person name="Fardeau M.L."/>
            <person name="Spring S."/>
        </authorList>
    </citation>
    <scope>NUCLEOTIDE SEQUENCE [LARGE SCALE GENOMIC DNA]</scope>
    <source>
        <strain evidence="1 2">L21-RPul-D2</strain>
    </source>
</reference>
<dbReference type="STRING" id="1307761.L21SP2_2926"/>
<sequence>MKYQNEIYIDLPRERLTRIFMDPVHMEQWQEGLQRRDHLEGDSGKEGSRTRIKYKLGKDELEMEEEILRDQLPDEITFLYRVRGVENTCENHFESRETGGTRWIQINDFRMRGFMKLMAFLAPGAFRKQTEEDMKRFKEYAESLDS</sequence>
<dbReference type="CDD" id="cd07812">
    <property type="entry name" value="SRPBCC"/>
    <property type="match status" value="1"/>
</dbReference>
<gene>
    <name evidence="1" type="ORF">L21SP2_2926</name>
</gene>
<dbReference type="AlphaFoldDB" id="V5WKC1"/>